<proteinExistence type="predicted"/>
<dbReference type="AlphaFoldDB" id="A0A151X731"/>
<evidence type="ECO:0000313" key="1">
    <source>
        <dbReference type="EMBL" id="KYQ56134.1"/>
    </source>
</evidence>
<accession>A0A151X731</accession>
<name>A0A151X731_9HYME</name>
<evidence type="ECO:0000313" key="2">
    <source>
        <dbReference type="Proteomes" id="UP000075809"/>
    </source>
</evidence>
<reference evidence="1 2" key="1">
    <citation type="submission" date="2015-09" db="EMBL/GenBank/DDBJ databases">
        <title>Trachymyrmex zeteki WGS genome.</title>
        <authorList>
            <person name="Nygaard S."/>
            <person name="Hu H."/>
            <person name="Boomsma J."/>
            <person name="Zhang G."/>
        </authorList>
    </citation>
    <scope>NUCLEOTIDE SEQUENCE [LARGE SCALE GENOMIC DNA]</scope>
    <source>
        <strain evidence="1">Tzet28-1</strain>
        <tissue evidence="1">Whole body</tissue>
    </source>
</reference>
<dbReference type="Proteomes" id="UP000075809">
    <property type="component" value="Unassembled WGS sequence"/>
</dbReference>
<gene>
    <name evidence="1" type="ORF">ALC60_04957</name>
</gene>
<sequence length="114" mass="13653">MAPRKDAIKAAVILCTRALQAEIRNAIIKRKRKRRLWVRKWIYRRPTLGASNNLFKELALEDPVAYRKVLRLTREKFEELLEKVHPLIQKKDTALFVHFCQRFLMQSSKYCRTI</sequence>
<dbReference type="STRING" id="64791.A0A151X731"/>
<protein>
    <submittedName>
        <fullName evidence="1">Uncharacterized protein</fullName>
    </submittedName>
</protein>
<dbReference type="EMBL" id="KQ982464">
    <property type="protein sequence ID" value="KYQ56134.1"/>
    <property type="molecule type" value="Genomic_DNA"/>
</dbReference>
<keyword evidence="2" id="KW-1185">Reference proteome</keyword>
<organism evidence="1 2">
    <name type="scientific">Mycetomoellerius zeteki</name>
    <dbReference type="NCBI Taxonomy" id="64791"/>
    <lineage>
        <taxon>Eukaryota</taxon>
        <taxon>Metazoa</taxon>
        <taxon>Ecdysozoa</taxon>
        <taxon>Arthropoda</taxon>
        <taxon>Hexapoda</taxon>
        <taxon>Insecta</taxon>
        <taxon>Pterygota</taxon>
        <taxon>Neoptera</taxon>
        <taxon>Endopterygota</taxon>
        <taxon>Hymenoptera</taxon>
        <taxon>Apocrita</taxon>
        <taxon>Aculeata</taxon>
        <taxon>Formicoidea</taxon>
        <taxon>Formicidae</taxon>
        <taxon>Myrmicinae</taxon>
        <taxon>Mycetomoellerius</taxon>
    </lineage>
</organism>